<feature type="transmembrane region" description="Helical" evidence="1">
    <location>
        <begin position="7"/>
        <end position="28"/>
    </location>
</feature>
<gene>
    <name evidence="3" type="ORF">EC501_08925</name>
</gene>
<organism evidence="3 4">
    <name type="scientific">Lysinibacillus halotolerans</name>
    <dbReference type="NCBI Taxonomy" id="1368476"/>
    <lineage>
        <taxon>Bacteria</taxon>
        <taxon>Bacillati</taxon>
        <taxon>Bacillota</taxon>
        <taxon>Bacilli</taxon>
        <taxon>Bacillales</taxon>
        <taxon>Bacillaceae</taxon>
        <taxon>Lysinibacillus</taxon>
    </lineage>
</organism>
<name>A0A3M8H9Y7_9BACI</name>
<evidence type="ECO:0000313" key="3">
    <source>
        <dbReference type="EMBL" id="RNC99108.1"/>
    </source>
</evidence>
<protein>
    <submittedName>
        <fullName evidence="3">CPBP family intramembrane metalloprotease</fullName>
    </submittedName>
</protein>
<dbReference type="OrthoDB" id="378663at2"/>
<dbReference type="AlphaFoldDB" id="A0A3M8H9Y7"/>
<keyword evidence="1" id="KW-0812">Transmembrane</keyword>
<evidence type="ECO:0000256" key="1">
    <source>
        <dbReference type="SAM" id="Phobius"/>
    </source>
</evidence>
<feature type="transmembrane region" description="Helical" evidence="1">
    <location>
        <begin position="97"/>
        <end position="117"/>
    </location>
</feature>
<keyword evidence="1" id="KW-1133">Transmembrane helix</keyword>
<evidence type="ECO:0000313" key="4">
    <source>
        <dbReference type="Proteomes" id="UP000279909"/>
    </source>
</evidence>
<keyword evidence="3" id="KW-0378">Hydrolase</keyword>
<dbReference type="InterPro" id="IPR003675">
    <property type="entry name" value="Rce1/LyrA-like_dom"/>
</dbReference>
<feature type="transmembrane region" description="Helical" evidence="1">
    <location>
        <begin position="186"/>
        <end position="210"/>
    </location>
</feature>
<dbReference type="EMBL" id="RHLQ01000018">
    <property type="protein sequence ID" value="RNC99108.1"/>
    <property type="molecule type" value="Genomic_DNA"/>
</dbReference>
<dbReference type="GO" id="GO:0008237">
    <property type="term" value="F:metallopeptidase activity"/>
    <property type="evidence" value="ECO:0007669"/>
    <property type="project" value="UniProtKB-KW"/>
</dbReference>
<dbReference type="Pfam" id="PF02517">
    <property type="entry name" value="Rce1-like"/>
    <property type="match status" value="1"/>
</dbReference>
<dbReference type="RefSeq" id="WP_122971940.1">
    <property type="nucleotide sequence ID" value="NZ_RHLQ01000018.1"/>
</dbReference>
<dbReference type="GO" id="GO:0080120">
    <property type="term" value="P:CAAX-box protein maturation"/>
    <property type="evidence" value="ECO:0007669"/>
    <property type="project" value="UniProtKB-ARBA"/>
</dbReference>
<accession>A0A3M8H9Y7</accession>
<evidence type="ECO:0000259" key="2">
    <source>
        <dbReference type="Pfam" id="PF02517"/>
    </source>
</evidence>
<dbReference type="GO" id="GO:0006508">
    <property type="term" value="P:proteolysis"/>
    <property type="evidence" value="ECO:0007669"/>
    <property type="project" value="UniProtKB-KW"/>
</dbReference>
<feature type="domain" description="CAAX prenyl protease 2/Lysostaphin resistance protein A-like" evidence="2">
    <location>
        <begin position="139"/>
        <end position="251"/>
    </location>
</feature>
<feature type="transmembrane region" description="Helical" evidence="1">
    <location>
        <begin position="48"/>
        <end position="76"/>
    </location>
</feature>
<reference evidence="3 4" key="1">
    <citation type="journal article" date="2014" name="Int. J. Syst. Evol. Microbiol.">
        <title>Lysinibacillus halotolerans sp. nov., isolated from saline-alkaline soil.</title>
        <authorList>
            <person name="Kong D."/>
            <person name="Wang Y."/>
            <person name="Zhao B."/>
            <person name="Li Y."/>
            <person name="Song J."/>
            <person name="Zhai Y."/>
            <person name="Zhang C."/>
            <person name="Wang H."/>
            <person name="Chen X."/>
            <person name="Zhao B."/>
            <person name="Ruan Z."/>
        </authorList>
    </citation>
    <scope>NUCLEOTIDE SEQUENCE [LARGE SCALE GENOMIC DNA]</scope>
    <source>
        <strain evidence="3 4">MCCC 1A12703</strain>
    </source>
</reference>
<keyword evidence="3" id="KW-0645">Protease</keyword>
<keyword evidence="4" id="KW-1185">Reference proteome</keyword>
<dbReference type="GO" id="GO:0004175">
    <property type="term" value="F:endopeptidase activity"/>
    <property type="evidence" value="ECO:0007669"/>
    <property type="project" value="UniProtKB-ARBA"/>
</dbReference>
<dbReference type="Proteomes" id="UP000279909">
    <property type="component" value="Unassembled WGS sequence"/>
</dbReference>
<comment type="caution">
    <text evidence="3">The sequence shown here is derived from an EMBL/GenBank/DDBJ whole genome shotgun (WGS) entry which is preliminary data.</text>
</comment>
<sequence length="263" mass="29648">MKKVDLKISLILAFICLIGGFFLVPYQLEMLQNTSSDQYDSLIKTIPIPIYILSMISSLQIAIFSFVLSFIGIKLARKVGFKLNIFDSYFSKEKTKIDLKSTLMAVGFGVITAFVLVGADQFYFQHNIEAIGKGQAETSVIGLLAGIFYGGVFEEIMLRLFFMSLLVWLMMKLFRRNQQSLSNSFFWIAIVIASLLFAAGHLPATVMVFGDLTVELIIRCFLLNGIGGIFFGYLYWKKGFEYAVLAHMFTHIALQLLFIPLLS</sequence>
<feature type="transmembrane region" description="Helical" evidence="1">
    <location>
        <begin position="216"/>
        <end position="236"/>
    </location>
</feature>
<proteinExistence type="predicted"/>
<keyword evidence="1" id="KW-0472">Membrane</keyword>
<feature type="transmembrane region" description="Helical" evidence="1">
    <location>
        <begin position="243"/>
        <end position="262"/>
    </location>
</feature>
<keyword evidence="3" id="KW-0482">Metalloprotease</keyword>